<keyword evidence="2" id="KW-1185">Reference proteome</keyword>
<evidence type="ECO:0008006" key="3">
    <source>
        <dbReference type="Google" id="ProtNLM"/>
    </source>
</evidence>
<dbReference type="RefSeq" id="WP_272858292.1">
    <property type="nucleotide sequence ID" value="NZ_CP067134.1"/>
</dbReference>
<proteinExistence type="predicted"/>
<dbReference type="EMBL" id="CP067134">
    <property type="protein sequence ID" value="WCR10235.1"/>
    <property type="molecule type" value="Genomic_DNA"/>
</dbReference>
<dbReference type="Proteomes" id="UP001218412">
    <property type="component" value="Chromosome"/>
</dbReference>
<organism evidence="1 2">
    <name type="scientific">Paracoccus stylophorae</name>
    <dbReference type="NCBI Taxonomy" id="659350"/>
    <lineage>
        <taxon>Bacteria</taxon>
        <taxon>Pseudomonadati</taxon>
        <taxon>Pseudomonadota</taxon>
        <taxon>Alphaproteobacteria</taxon>
        <taxon>Rhodobacterales</taxon>
        <taxon>Paracoccaceae</taxon>
        <taxon>Paracoccus</taxon>
    </lineage>
</organism>
<name>A0ABY7ST96_9RHOB</name>
<sequence>MNVHSIGDQARAFALQAASHRLKSSLDTLTREMASGEVADIGQRLQGNTQILNQIETRIGLFDQFNRNAAEAALLTTGMQDVLESVHAETGAMARSLVVQPVAESSGLLAMRADEVAQAFQTTVARLNGAVSGRFLFSGLNSDEPALAPAAQILDAIEASVAGLTSAADIAQAVSDWFDAPQGGGGFMDVAYRGTVGMAQRIEIADAQSIGLSVSAATPALRDVLKGLATSAMAGRGVLAGQHGAQRELMQRGGQILLNNETPLLGEMGRIGLQQQIIERARTETAASTATLQITRNELRRADPYATAGALQQVSSQLEALYAVSARLSNLNLVDFLR</sequence>
<evidence type="ECO:0000313" key="1">
    <source>
        <dbReference type="EMBL" id="WCR10235.1"/>
    </source>
</evidence>
<gene>
    <name evidence="1" type="ORF">JHW45_14345</name>
</gene>
<accession>A0ABY7ST96</accession>
<evidence type="ECO:0000313" key="2">
    <source>
        <dbReference type="Proteomes" id="UP001218412"/>
    </source>
</evidence>
<dbReference type="SUPFAM" id="SSF64518">
    <property type="entry name" value="Phase 1 flagellin"/>
    <property type="match status" value="1"/>
</dbReference>
<reference evidence="1 2" key="1">
    <citation type="submission" date="2021-01" db="EMBL/GenBank/DDBJ databases">
        <title>Biogeographic distribution of Paracoccus.</title>
        <authorList>
            <person name="Hollensteiner J."/>
            <person name="Leineberger J."/>
            <person name="Brinkhoff T."/>
            <person name="Daniel R."/>
        </authorList>
    </citation>
    <scope>NUCLEOTIDE SEQUENCE [LARGE SCALE GENOMIC DNA]</scope>
    <source>
        <strain evidence="1 2">LMG25392</strain>
    </source>
</reference>
<protein>
    <recommendedName>
        <fullName evidence="3">Flagellar hook-associated protein 3 FlgL</fullName>
    </recommendedName>
</protein>